<protein>
    <submittedName>
        <fullName evidence="8">TolC family protein</fullName>
    </submittedName>
</protein>
<evidence type="ECO:0000256" key="3">
    <source>
        <dbReference type="ARBA" id="ARBA00022448"/>
    </source>
</evidence>
<dbReference type="RefSeq" id="WP_275614878.1">
    <property type="nucleotide sequence ID" value="NZ_JARFVB010000002.1"/>
</dbReference>
<keyword evidence="7" id="KW-0998">Cell outer membrane</keyword>
<keyword evidence="4" id="KW-1134">Transmembrane beta strand</keyword>
<comment type="subcellular location">
    <subcellularLocation>
        <location evidence="1">Cell outer membrane</location>
    </subcellularLocation>
</comment>
<gene>
    <name evidence="8" type="ORF">PY092_05690</name>
</gene>
<keyword evidence="3" id="KW-0813">Transport</keyword>
<dbReference type="Proteomes" id="UP001221366">
    <property type="component" value="Unassembled WGS sequence"/>
</dbReference>
<evidence type="ECO:0000256" key="5">
    <source>
        <dbReference type="ARBA" id="ARBA00022692"/>
    </source>
</evidence>
<evidence type="ECO:0000256" key="2">
    <source>
        <dbReference type="ARBA" id="ARBA00007613"/>
    </source>
</evidence>
<proteinExistence type="inferred from homology"/>
<evidence type="ECO:0000313" key="9">
    <source>
        <dbReference type="Proteomes" id="UP001221366"/>
    </source>
</evidence>
<dbReference type="PANTHER" id="PTHR30026">
    <property type="entry name" value="OUTER MEMBRANE PROTEIN TOLC"/>
    <property type="match status" value="1"/>
</dbReference>
<evidence type="ECO:0000256" key="1">
    <source>
        <dbReference type="ARBA" id="ARBA00004442"/>
    </source>
</evidence>
<dbReference type="InterPro" id="IPR051906">
    <property type="entry name" value="TolC-like"/>
</dbReference>
<evidence type="ECO:0000256" key="7">
    <source>
        <dbReference type="ARBA" id="ARBA00023237"/>
    </source>
</evidence>
<comment type="similarity">
    <text evidence="2">Belongs to the outer membrane factor (OMF) (TC 1.B.17) family.</text>
</comment>
<dbReference type="Pfam" id="PF02321">
    <property type="entry name" value="OEP"/>
    <property type="match status" value="1"/>
</dbReference>
<accession>A0ABT5XXQ3</accession>
<dbReference type="SUPFAM" id="SSF56954">
    <property type="entry name" value="Outer membrane efflux proteins (OEP)"/>
    <property type="match status" value="1"/>
</dbReference>
<reference evidence="8 9" key="1">
    <citation type="submission" date="2023-03" db="EMBL/GenBank/DDBJ databases">
        <title>Muricauda XX sp. nov. and Muricauda XXX sp. nov., two novel species isolated from Okinawa Trough.</title>
        <authorList>
            <person name="Cao W."/>
            <person name="Deng X."/>
        </authorList>
    </citation>
    <scope>NUCLEOTIDE SEQUENCE [LARGE SCALE GENOMIC DNA]</scope>
    <source>
        <strain evidence="8 9">334s03</strain>
    </source>
</reference>
<organism evidence="8 9">
    <name type="scientific">Flagellimonas yonaguniensis</name>
    <dbReference type="NCBI Taxonomy" id="3031325"/>
    <lineage>
        <taxon>Bacteria</taxon>
        <taxon>Pseudomonadati</taxon>
        <taxon>Bacteroidota</taxon>
        <taxon>Flavobacteriia</taxon>
        <taxon>Flavobacteriales</taxon>
        <taxon>Flavobacteriaceae</taxon>
        <taxon>Flagellimonas</taxon>
    </lineage>
</organism>
<dbReference type="InterPro" id="IPR003423">
    <property type="entry name" value="OMP_efflux"/>
</dbReference>
<dbReference type="EMBL" id="JARFVB010000002">
    <property type="protein sequence ID" value="MDF0715632.1"/>
    <property type="molecule type" value="Genomic_DNA"/>
</dbReference>
<evidence type="ECO:0000313" key="8">
    <source>
        <dbReference type="EMBL" id="MDF0715632.1"/>
    </source>
</evidence>
<dbReference type="Gene3D" id="1.20.1600.10">
    <property type="entry name" value="Outer membrane efflux proteins (OEP)"/>
    <property type="match status" value="1"/>
</dbReference>
<comment type="caution">
    <text evidence="8">The sequence shown here is derived from an EMBL/GenBank/DDBJ whole genome shotgun (WGS) entry which is preliminary data.</text>
</comment>
<name>A0ABT5XXQ3_9FLAO</name>
<keyword evidence="6" id="KW-0472">Membrane</keyword>
<evidence type="ECO:0000256" key="6">
    <source>
        <dbReference type="ARBA" id="ARBA00023136"/>
    </source>
</evidence>
<keyword evidence="5" id="KW-0812">Transmembrane</keyword>
<dbReference type="PANTHER" id="PTHR30026:SF20">
    <property type="entry name" value="OUTER MEMBRANE PROTEIN TOLC"/>
    <property type="match status" value="1"/>
</dbReference>
<keyword evidence="9" id="KW-1185">Reference proteome</keyword>
<evidence type="ECO:0000256" key="4">
    <source>
        <dbReference type="ARBA" id="ARBA00022452"/>
    </source>
</evidence>
<sequence>MRSKKVSYPTYLFIIAFALFGHQISFGQSVLDKYIEEGIKSNQRFLQAQMESNISVQENKIAKGQLYPDIFLSADYSISNGGRSIAIPLGDLLNPIHSSLNDINGNNQFPTDLENVDEQFLPNDFHDTKVRIVQPLLNTDIYYQYKASQANISATKAREESYKAQLKFEITRAYYDYLKNLEQKKILDSTQILLKELARVNLKFVKYHIATRDIIYNSESQIFDVDAQIATAEREVSTSKMYFNTLLNRNLNDSILVDSEMTTNFTLTGDLEQQALDNRSEIKAVQSSIDSLQYHLKKDKSYLIPNINVIGDFGYQGYGYHFDGEQEYYMVNLRLTWPLFKGNRNRAEIKKTQFYRNQVELQLQDLKNSIKLQVNSALLQFAESQKVFDAQLAGLKSAEENFKIVQSRYRENLVPLVEFNEARINYTNTQLKVSIAKYNIKIAEANLKRTLQL</sequence>